<dbReference type="STRING" id="1291764.GCA_001311235_00714"/>
<organism evidence="2 3">
    <name type="scientific">Lactococcus fujiensis JCM 16395</name>
    <dbReference type="NCBI Taxonomy" id="1291764"/>
    <lineage>
        <taxon>Bacteria</taxon>
        <taxon>Bacillati</taxon>
        <taxon>Bacillota</taxon>
        <taxon>Bacilli</taxon>
        <taxon>Lactobacillales</taxon>
        <taxon>Streptococcaceae</taxon>
        <taxon>Lactococcus</taxon>
    </lineage>
</organism>
<name>A0A2A5RN29_9LACT</name>
<dbReference type="InterPro" id="IPR011249">
    <property type="entry name" value="Metalloenz_LuxS/M16"/>
</dbReference>
<dbReference type="PANTHER" id="PTHR11851:SF186">
    <property type="entry name" value="INACTIVE METALLOPROTEASE YMFF-RELATED"/>
    <property type="match status" value="1"/>
</dbReference>
<dbReference type="PANTHER" id="PTHR11851">
    <property type="entry name" value="METALLOPROTEASE"/>
    <property type="match status" value="1"/>
</dbReference>
<evidence type="ECO:0000313" key="3">
    <source>
        <dbReference type="Proteomes" id="UP000218181"/>
    </source>
</evidence>
<dbReference type="NCBIfam" id="NF047422">
    <property type="entry name" value="YfmF_fam"/>
    <property type="match status" value="1"/>
</dbReference>
<gene>
    <name evidence="2" type="ORF">RT41_GL001119</name>
</gene>
<dbReference type="InterPro" id="IPR050361">
    <property type="entry name" value="MPP/UQCRC_Complex"/>
</dbReference>
<dbReference type="GO" id="GO:0046872">
    <property type="term" value="F:metal ion binding"/>
    <property type="evidence" value="ECO:0007669"/>
    <property type="project" value="InterPro"/>
</dbReference>
<dbReference type="InterPro" id="IPR007863">
    <property type="entry name" value="Peptidase_M16_C"/>
</dbReference>
<feature type="domain" description="Peptidase M16 C-terminal" evidence="1">
    <location>
        <begin position="171"/>
        <end position="343"/>
    </location>
</feature>
<dbReference type="Pfam" id="PF05193">
    <property type="entry name" value="Peptidase_M16_C"/>
    <property type="match status" value="1"/>
</dbReference>
<accession>A0A2A5RN29</accession>
<keyword evidence="3" id="KW-1185">Reference proteome</keyword>
<dbReference type="Proteomes" id="UP000218181">
    <property type="component" value="Unassembled WGS sequence"/>
</dbReference>
<evidence type="ECO:0000259" key="1">
    <source>
        <dbReference type="Pfam" id="PF05193"/>
    </source>
</evidence>
<evidence type="ECO:0000313" key="2">
    <source>
        <dbReference type="EMBL" id="PCS00737.1"/>
    </source>
</evidence>
<sequence length="414" mass="47220">MNLHVIQASKFKTVKIMLRFREELNQAHLGKRVLISNMLETTNQIYQTDRDFSRALSEMYGASFTTGVAKKGKLHLLSINMSVVNPNYVNFDTVGSAIEMIKNALFLPDADGTQFNPEIFKREQTNLVHYLEAMNDDRSYFASRKLADLFFTNSEQALPSIATLDLLKEETATSVYAYYKEMLATNIIDIFVMGDVDEEKVVKAFEAFPFERRTDNADVIYHQPISTRPVEVIEHKDVAQSLLQLGFHLPVIYGDQNYLSLQVMNGILGGFSHSKLFANVREKESLAYSISSTFDSFTGFLKIAAGIDAKHFPEAKKLIFEQLESIKKGQFSVQDIEQTKTMLRNTYFIGQDSIANNIELEFVKALLPERFMDTETFLNELDKVNKESIMKVAQGLTYQAQYFMEGSSLQFEEE</sequence>
<dbReference type="SUPFAM" id="SSF63411">
    <property type="entry name" value="LuxS/MPP-like metallohydrolase"/>
    <property type="match status" value="2"/>
</dbReference>
<reference evidence="2 3" key="1">
    <citation type="submission" date="2014-12" db="EMBL/GenBank/DDBJ databases">
        <title>Draft genome sequences of 10 type strains of Lactococcus.</title>
        <authorList>
            <person name="Sun Z."/>
            <person name="Zhong Z."/>
            <person name="Liu W."/>
            <person name="Zhang W."/>
            <person name="Zhang H."/>
        </authorList>
    </citation>
    <scope>NUCLEOTIDE SEQUENCE [LARGE SCALE GENOMIC DNA]</scope>
    <source>
        <strain evidence="2 3">JCM 16395</strain>
    </source>
</reference>
<dbReference type="Gene3D" id="3.30.830.10">
    <property type="entry name" value="Metalloenzyme, LuxS/M16 peptidase-like"/>
    <property type="match status" value="2"/>
</dbReference>
<comment type="caution">
    <text evidence="2">The sequence shown here is derived from an EMBL/GenBank/DDBJ whole genome shotgun (WGS) entry which is preliminary data.</text>
</comment>
<dbReference type="AlphaFoldDB" id="A0A2A5RN29"/>
<dbReference type="EMBL" id="JXJU01000003">
    <property type="protein sequence ID" value="PCS00737.1"/>
    <property type="molecule type" value="Genomic_DNA"/>
</dbReference>
<proteinExistence type="predicted"/>
<protein>
    <recommendedName>
        <fullName evidence="1">Peptidase M16 C-terminal domain-containing protein</fullName>
    </recommendedName>
</protein>